<dbReference type="CDD" id="cd08504">
    <property type="entry name" value="PBP2_OppA"/>
    <property type="match status" value="1"/>
</dbReference>
<dbReference type="PANTHER" id="PTHR30290">
    <property type="entry name" value="PERIPLASMIC BINDING COMPONENT OF ABC TRANSPORTER"/>
    <property type="match status" value="1"/>
</dbReference>
<feature type="chain" id="PRO_5039685370" evidence="8">
    <location>
        <begin position="22"/>
        <end position="571"/>
    </location>
</feature>
<keyword evidence="6" id="KW-0564">Palmitate</keyword>
<keyword evidence="7" id="KW-0449">Lipoprotein</keyword>
<proteinExistence type="inferred from homology"/>
<dbReference type="GO" id="GO:0043190">
    <property type="term" value="C:ATP-binding cassette (ABC) transporter complex"/>
    <property type="evidence" value="ECO:0007669"/>
    <property type="project" value="InterPro"/>
</dbReference>
<dbReference type="InterPro" id="IPR039424">
    <property type="entry name" value="SBP_5"/>
</dbReference>
<dbReference type="Gene3D" id="3.10.105.10">
    <property type="entry name" value="Dipeptide-binding Protein, Domain 3"/>
    <property type="match status" value="1"/>
</dbReference>
<dbReference type="GO" id="GO:1904680">
    <property type="term" value="F:peptide transmembrane transporter activity"/>
    <property type="evidence" value="ECO:0007669"/>
    <property type="project" value="TreeGrafter"/>
</dbReference>
<evidence type="ECO:0000256" key="1">
    <source>
        <dbReference type="ARBA" id="ARBA00004193"/>
    </source>
</evidence>
<accession>A0A372LNV9</accession>
<keyword evidence="4 8" id="KW-0732">Signal</keyword>
<gene>
    <name evidence="10" type="ORF">D0469_13110</name>
</gene>
<sequence>MKKSKFSLLLILTLVFSLFLAACSGDKSSKTDEGNGKGGNAGDVAQEIKAFDQSEIPTMDTSLAEGSTSFTYINNVGEGLYRLDQDNKPVPALSDGEPTISDDQTVYTFKIRDAKWSNGDPITAHDFVYAWQRAIDPKTASPYGPYMMSGKIKGAQAITDAASAEPPKPYDVKSLGVVAKDDKTLEVTFEQPIPYWADLFAFPTFYPINEKFVKEKGEAYATNKDNLLYNGPFVMTDWDGPSDTEWVLEKNENYWDIDAVKLTKMTFNSVKDPASAVNAFEAGEVDITAKLSSDLVQQYQGDDRLVNKLEKTVFWLKMNQTGDSAGNKAFQNVNIRRAIAQGFDKEAFVASVLNNGSLPANGQMPKEFVTDPVSGKDWREVNGDLIKYDAEAAKASWEKGLKELGIKELEVRFLGDDTENAKKTAEYFKNQLEKNLPGLTLKVESVPFAVRLERDNAQDYDLQVAGWGPDFRDPMTFSDLFVTGGGSNRMGYSNPEYDKLIKTSLTQLGGKPEEYYKSLLQAEKILLEQDAAIAPIYQRNSAQLMATKVKDVAAYDYGPDYCYKWTSVAAE</sequence>
<evidence type="ECO:0000256" key="6">
    <source>
        <dbReference type="ARBA" id="ARBA00023139"/>
    </source>
</evidence>
<dbReference type="FunFam" id="3.10.105.10:FF:000001">
    <property type="entry name" value="Oligopeptide ABC transporter, oligopeptide-binding protein"/>
    <property type="match status" value="1"/>
</dbReference>
<dbReference type="FunFam" id="3.90.76.10:FF:000001">
    <property type="entry name" value="Oligopeptide ABC transporter substrate-binding protein"/>
    <property type="match status" value="1"/>
</dbReference>
<dbReference type="RefSeq" id="WP_117327194.1">
    <property type="nucleotide sequence ID" value="NZ_QVTE01000036.1"/>
</dbReference>
<dbReference type="PANTHER" id="PTHR30290:SF10">
    <property type="entry name" value="PERIPLASMIC OLIGOPEPTIDE-BINDING PROTEIN-RELATED"/>
    <property type="match status" value="1"/>
</dbReference>
<comment type="similarity">
    <text evidence="2">Belongs to the bacterial solute-binding protein 5 family.</text>
</comment>
<dbReference type="Pfam" id="PF00496">
    <property type="entry name" value="SBP_bac_5"/>
    <property type="match status" value="1"/>
</dbReference>
<keyword evidence="11" id="KW-1185">Reference proteome</keyword>
<evidence type="ECO:0000259" key="9">
    <source>
        <dbReference type="Pfam" id="PF00496"/>
    </source>
</evidence>
<keyword evidence="3" id="KW-0813">Transport</keyword>
<dbReference type="PIRSF" id="PIRSF002741">
    <property type="entry name" value="MppA"/>
    <property type="match status" value="1"/>
</dbReference>
<dbReference type="OrthoDB" id="9801912at2"/>
<evidence type="ECO:0000256" key="5">
    <source>
        <dbReference type="ARBA" id="ARBA00022856"/>
    </source>
</evidence>
<keyword evidence="5" id="KW-0653">Protein transport</keyword>
<name>A0A372LNV9_9BACI</name>
<dbReference type="Proteomes" id="UP000264541">
    <property type="component" value="Unassembled WGS sequence"/>
</dbReference>
<dbReference type="EMBL" id="QVTE01000036">
    <property type="protein sequence ID" value="RFU68026.1"/>
    <property type="molecule type" value="Genomic_DNA"/>
</dbReference>
<evidence type="ECO:0000313" key="10">
    <source>
        <dbReference type="EMBL" id="RFU68026.1"/>
    </source>
</evidence>
<dbReference type="Gene3D" id="3.90.76.10">
    <property type="entry name" value="Dipeptide-binding Protein, Domain 1"/>
    <property type="match status" value="1"/>
</dbReference>
<dbReference type="SUPFAM" id="SSF53850">
    <property type="entry name" value="Periplasmic binding protein-like II"/>
    <property type="match status" value="1"/>
</dbReference>
<dbReference type="InterPro" id="IPR030678">
    <property type="entry name" value="Peptide/Ni-bd"/>
</dbReference>
<feature type="signal peptide" evidence="8">
    <location>
        <begin position="1"/>
        <end position="21"/>
    </location>
</feature>
<dbReference type="Gene3D" id="3.40.190.10">
    <property type="entry name" value="Periplasmic binding protein-like II"/>
    <property type="match status" value="1"/>
</dbReference>
<organism evidence="10 11">
    <name type="scientific">Peribacillus saganii</name>
    <dbReference type="NCBI Taxonomy" id="2303992"/>
    <lineage>
        <taxon>Bacteria</taxon>
        <taxon>Bacillati</taxon>
        <taxon>Bacillota</taxon>
        <taxon>Bacilli</taxon>
        <taxon>Bacillales</taxon>
        <taxon>Bacillaceae</taxon>
        <taxon>Peribacillus</taxon>
    </lineage>
</organism>
<evidence type="ECO:0000256" key="3">
    <source>
        <dbReference type="ARBA" id="ARBA00022448"/>
    </source>
</evidence>
<dbReference type="InterPro" id="IPR000914">
    <property type="entry name" value="SBP_5_dom"/>
</dbReference>
<evidence type="ECO:0000256" key="2">
    <source>
        <dbReference type="ARBA" id="ARBA00005695"/>
    </source>
</evidence>
<comment type="subcellular location">
    <subcellularLocation>
        <location evidence="1">Cell membrane</location>
        <topology evidence="1">Lipid-anchor</topology>
    </subcellularLocation>
</comment>
<feature type="domain" description="Solute-binding protein family 5" evidence="9">
    <location>
        <begin position="88"/>
        <end position="488"/>
    </location>
</feature>
<evidence type="ECO:0000256" key="4">
    <source>
        <dbReference type="ARBA" id="ARBA00022729"/>
    </source>
</evidence>
<dbReference type="GO" id="GO:0015833">
    <property type="term" value="P:peptide transport"/>
    <property type="evidence" value="ECO:0007669"/>
    <property type="project" value="UniProtKB-KW"/>
</dbReference>
<dbReference type="AlphaFoldDB" id="A0A372LNV9"/>
<evidence type="ECO:0000256" key="7">
    <source>
        <dbReference type="ARBA" id="ARBA00023288"/>
    </source>
</evidence>
<dbReference type="GO" id="GO:0030288">
    <property type="term" value="C:outer membrane-bounded periplasmic space"/>
    <property type="evidence" value="ECO:0007669"/>
    <property type="project" value="UniProtKB-ARBA"/>
</dbReference>
<comment type="caution">
    <text evidence="10">The sequence shown here is derived from an EMBL/GenBank/DDBJ whole genome shotgun (WGS) entry which is preliminary data.</text>
</comment>
<dbReference type="PROSITE" id="PS51257">
    <property type="entry name" value="PROKAR_LIPOPROTEIN"/>
    <property type="match status" value="1"/>
</dbReference>
<evidence type="ECO:0000313" key="11">
    <source>
        <dbReference type="Proteomes" id="UP000264541"/>
    </source>
</evidence>
<reference evidence="10 11" key="1">
    <citation type="submission" date="2018-08" db="EMBL/GenBank/DDBJ databases">
        <title>Bacillus chawlae sp. nov., Bacillus glennii sp. nov., and Bacillus saganii sp. nov. Isolated from the Vehicle Assembly Building at Kennedy Space Center where the Viking Spacecraft were Assembled.</title>
        <authorList>
            <person name="Seuylemezian A."/>
            <person name="Vaishampayan P."/>
        </authorList>
    </citation>
    <scope>NUCLEOTIDE SEQUENCE [LARGE SCALE GENOMIC DNA]</scope>
    <source>
        <strain evidence="10 11">V47-23a</strain>
    </source>
</reference>
<evidence type="ECO:0000256" key="8">
    <source>
        <dbReference type="SAM" id="SignalP"/>
    </source>
</evidence>
<keyword evidence="5" id="KW-0571">Peptide transport</keyword>
<protein>
    <submittedName>
        <fullName evidence="10">Peptide ABC transporter substrate-binding protein</fullName>
    </submittedName>
</protein>